<dbReference type="InterPro" id="IPR003400">
    <property type="entry name" value="ExbD"/>
</dbReference>
<evidence type="ECO:0000256" key="6">
    <source>
        <dbReference type="ARBA" id="ARBA00023136"/>
    </source>
</evidence>
<dbReference type="GO" id="GO:0022857">
    <property type="term" value="F:transmembrane transporter activity"/>
    <property type="evidence" value="ECO:0007669"/>
    <property type="project" value="InterPro"/>
</dbReference>
<evidence type="ECO:0000256" key="3">
    <source>
        <dbReference type="ARBA" id="ARBA00022475"/>
    </source>
</evidence>
<dbReference type="GO" id="GO:0015031">
    <property type="term" value="P:protein transport"/>
    <property type="evidence" value="ECO:0007669"/>
    <property type="project" value="UniProtKB-KW"/>
</dbReference>
<comment type="subcellular location">
    <subcellularLocation>
        <location evidence="1">Cell membrane</location>
        <topology evidence="1">Single-pass membrane protein</topology>
    </subcellularLocation>
    <subcellularLocation>
        <location evidence="7">Cell membrane</location>
        <topology evidence="7">Single-pass type II membrane protein</topology>
    </subcellularLocation>
</comment>
<dbReference type="PANTHER" id="PTHR30558">
    <property type="entry name" value="EXBD MEMBRANE COMPONENT OF PMF-DRIVEN MACROMOLECULE IMPORT SYSTEM"/>
    <property type="match status" value="1"/>
</dbReference>
<evidence type="ECO:0000256" key="1">
    <source>
        <dbReference type="ARBA" id="ARBA00004162"/>
    </source>
</evidence>
<evidence type="ECO:0000256" key="5">
    <source>
        <dbReference type="ARBA" id="ARBA00022989"/>
    </source>
</evidence>
<evidence type="ECO:0000313" key="9">
    <source>
        <dbReference type="EMBL" id="MBC2603637.1"/>
    </source>
</evidence>
<organism evidence="9 10">
    <name type="scientific">Puniceicoccus vermicola</name>
    <dbReference type="NCBI Taxonomy" id="388746"/>
    <lineage>
        <taxon>Bacteria</taxon>
        <taxon>Pseudomonadati</taxon>
        <taxon>Verrucomicrobiota</taxon>
        <taxon>Opitutia</taxon>
        <taxon>Puniceicoccales</taxon>
        <taxon>Puniceicoccaceae</taxon>
        <taxon>Puniceicoccus</taxon>
    </lineage>
</organism>
<keyword evidence="4 7" id="KW-0812">Transmembrane</keyword>
<keyword evidence="3" id="KW-1003">Cell membrane</keyword>
<keyword evidence="7" id="KW-0653">Protein transport</keyword>
<reference evidence="9 10" key="1">
    <citation type="submission" date="2020-07" db="EMBL/GenBank/DDBJ databases">
        <authorList>
            <person name="Feng X."/>
        </authorList>
    </citation>
    <scope>NUCLEOTIDE SEQUENCE [LARGE SCALE GENOMIC DNA]</scope>
    <source>
        <strain evidence="9 10">JCM14086</strain>
    </source>
</reference>
<name>A0A7X1E7E3_9BACT</name>
<feature type="transmembrane region" description="Helical" evidence="8">
    <location>
        <begin position="20"/>
        <end position="43"/>
    </location>
</feature>
<dbReference type="EMBL" id="JACHVA010000127">
    <property type="protein sequence ID" value="MBC2603637.1"/>
    <property type="molecule type" value="Genomic_DNA"/>
</dbReference>
<evidence type="ECO:0000256" key="2">
    <source>
        <dbReference type="ARBA" id="ARBA00005811"/>
    </source>
</evidence>
<protein>
    <submittedName>
        <fullName evidence="9">Biopolymer transporter ExbD</fullName>
    </submittedName>
</protein>
<evidence type="ECO:0000256" key="8">
    <source>
        <dbReference type="SAM" id="Phobius"/>
    </source>
</evidence>
<gene>
    <name evidence="9" type="ORF">H5P30_17790</name>
</gene>
<comment type="caution">
    <text evidence="9">The sequence shown here is derived from an EMBL/GenBank/DDBJ whole genome shotgun (WGS) entry which is preliminary data.</text>
</comment>
<dbReference type="Gene3D" id="3.30.420.270">
    <property type="match status" value="1"/>
</dbReference>
<dbReference type="GO" id="GO:0005886">
    <property type="term" value="C:plasma membrane"/>
    <property type="evidence" value="ECO:0007669"/>
    <property type="project" value="UniProtKB-SubCell"/>
</dbReference>
<keyword evidence="7" id="KW-0813">Transport</keyword>
<proteinExistence type="inferred from homology"/>
<keyword evidence="5 8" id="KW-1133">Transmembrane helix</keyword>
<dbReference type="Pfam" id="PF02472">
    <property type="entry name" value="ExbD"/>
    <property type="match status" value="1"/>
</dbReference>
<dbReference type="Proteomes" id="UP000525652">
    <property type="component" value="Unassembled WGS sequence"/>
</dbReference>
<accession>A0A7X1E7E3</accession>
<evidence type="ECO:0000313" key="10">
    <source>
        <dbReference type="Proteomes" id="UP000525652"/>
    </source>
</evidence>
<evidence type="ECO:0000256" key="4">
    <source>
        <dbReference type="ARBA" id="ARBA00022692"/>
    </source>
</evidence>
<keyword evidence="6 8" id="KW-0472">Membrane</keyword>
<dbReference type="AlphaFoldDB" id="A0A7X1E7E3"/>
<comment type="similarity">
    <text evidence="2 7">Belongs to the ExbD/TolR family.</text>
</comment>
<dbReference type="RefSeq" id="WP_185694259.1">
    <property type="nucleotide sequence ID" value="NZ_JACHVA010000127.1"/>
</dbReference>
<sequence length="140" mass="15207">MRRRRSISEEPEGALAEETINVSPLIDVVFILLIFFIVTTVFVRETGIDVERPRAASSSELSREALLIAVDAEGAVFYGGSPLDIRALRSTVKRLLQGDPRPVIIQADRRTSTEDLVAVIDEISLAGAESVNIATRASDG</sequence>
<evidence type="ECO:0000256" key="7">
    <source>
        <dbReference type="RuleBase" id="RU003879"/>
    </source>
</evidence>
<keyword evidence="10" id="KW-1185">Reference proteome</keyword>